<keyword evidence="2" id="KW-1185">Reference proteome</keyword>
<accession>A0A512E2J8</accession>
<protein>
    <submittedName>
        <fullName evidence="1">Uncharacterized protein</fullName>
    </submittedName>
</protein>
<evidence type="ECO:0000313" key="2">
    <source>
        <dbReference type="Proteomes" id="UP000321523"/>
    </source>
</evidence>
<dbReference type="EMBL" id="BJYZ01000055">
    <property type="protein sequence ID" value="GEO42945.1"/>
    <property type="molecule type" value="Genomic_DNA"/>
</dbReference>
<dbReference type="Proteomes" id="UP000321523">
    <property type="component" value="Unassembled WGS sequence"/>
</dbReference>
<name>A0A512E2J8_9PROT</name>
<sequence length="64" mass="7106">MRLALVLMRPCRVRAGLTTGVTARELPLPGSTAGIAVIVSLKMQRYVENEMVRDLLGKEIRKLI</sequence>
<organism evidence="1 2">
    <name type="scientific">Skermanella aerolata</name>
    <dbReference type="NCBI Taxonomy" id="393310"/>
    <lineage>
        <taxon>Bacteria</taxon>
        <taxon>Pseudomonadati</taxon>
        <taxon>Pseudomonadota</taxon>
        <taxon>Alphaproteobacteria</taxon>
        <taxon>Rhodospirillales</taxon>
        <taxon>Azospirillaceae</taxon>
        <taxon>Skermanella</taxon>
    </lineage>
</organism>
<evidence type="ECO:0000313" key="1">
    <source>
        <dbReference type="EMBL" id="GEO42945.1"/>
    </source>
</evidence>
<gene>
    <name evidence="1" type="ORF">SAE02_70930</name>
</gene>
<comment type="caution">
    <text evidence="1">The sequence shown here is derived from an EMBL/GenBank/DDBJ whole genome shotgun (WGS) entry which is preliminary data.</text>
</comment>
<proteinExistence type="predicted"/>
<dbReference type="AlphaFoldDB" id="A0A512E2J8"/>
<reference evidence="1 2" key="1">
    <citation type="submission" date="2019-07" db="EMBL/GenBank/DDBJ databases">
        <title>Whole genome shotgun sequence of Skermanella aerolata NBRC 106429.</title>
        <authorList>
            <person name="Hosoyama A."/>
            <person name="Uohara A."/>
            <person name="Ohji S."/>
            <person name="Ichikawa N."/>
        </authorList>
    </citation>
    <scope>NUCLEOTIDE SEQUENCE [LARGE SCALE GENOMIC DNA]</scope>
    <source>
        <strain evidence="1 2">NBRC 106429</strain>
    </source>
</reference>